<proteinExistence type="predicted"/>
<organism evidence="1 3">
    <name type="scientific">Rotaria magnacalcarata</name>
    <dbReference type="NCBI Taxonomy" id="392030"/>
    <lineage>
        <taxon>Eukaryota</taxon>
        <taxon>Metazoa</taxon>
        <taxon>Spiralia</taxon>
        <taxon>Gnathifera</taxon>
        <taxon>Rotifera</taxon>
        <taxon>Eurotatoria</taxon>
        <taxon>Bdelloidea</taxon>
        <taxon>Philodinida</taxon>
        <taxon>Philodinidae</taxon>
        <taxon>Rotaria</taxon>
    </lineage>
</organism>
<protein>
    <recommendedName>
        <fullName evidence="4">Protein kinase domain-containing protein</fullName>
    </recommendedName>
</protein>
<dbReference type="EMBL" id="CAJOBH010234903">
    <property type="protein sequence ID" value="CAF5086617.1"/>
    <property type="molecule type" value="Genomic_DNA"/>
</dbReference>
<comment type="caution">
    <text evidence="1">The sequence shown here is derived from an EMBL/GenBank/DDBJ whole genome shotgun (WGS) entry which is preliminary data.</text>
</comment>
<evidence type="ECO:0000313" key="1">
    <source>
        <dbReference type="EMBL" id="CAF5086617.1"/>
    </source>
</evidence>
<dbReference type="AlphaFoldDB" id="A0A8S3EV48"/>
<evidence type="ECO:0000313" key="3">
    <source>
        <dbReference type="Proteomes" id="UP000681967"/>
    </source>
</evidence>
<dbReference type="SUPFAM" id="SSF56112">
    <property type="entry name" value="Protein kinase-like (PK-like)"/>
    <property type="match status" value="1"/>
</dbReference>
<dbReference type="InterPro" id="IPR011009">
    <property type="entry name" value="Kinase-like_dom_sf"/>
</dbReference>
<accession>A0A8S3EV48</accession>
<evidence type="ECO:0008006" key="4">
    <source>
        <dbReference type="Google" id="ProtNLM"/>
    </source>
</evidence>
<evidence type="ECO:0000313" key="2">
    <source>
        <dbReference type="EMBL" id="CAF5185995.1"/>
    </source>
</evidence>
<sequence length="92" mass="10948">VWSFGMTLLNAFVGDTVFRLRGIRALNSVSHTKRDLKEILVKTLEKNTFARPDMNQLFRYNWFRDSAFFERIQKLIQSQTGKCLNLPYERLF</sequence>
<dbReference type="Proteomes" id="UP000681720">
    <property type="component" value="Unassembled WGS sequence"/>
</dbReference>
<name>A0A8S3EV48_9BILA</name>
<dbReference type="Gene3D" id="1.10.510.10">
    <property type="entry name" value="Transferase(Phosphotransferase) domain 1"/>
    <property type="match status" value="1"/>
</dbReference>
<dbReference type="EMBL" id="CAJOBJ010333580">
    <property type="protein sequence ID" value="CAF5185995.1"/>
    <property type="molecule type" value="Genomic_DNA"/>
</dbReference>
<feature type="non-terminal residue" evidence="1">
    <location>
        <position position="1"/>
    </location>
</feature>
<gene>
    <name evidence="1" type="ORF">BYL167_LOCUS62601</name>
    <name evidence="2" type="ORF">GIL414_LOCUS71091</name>
</gene>
<reference evidence="1" key="1">
    <citation type="submission" date="2021-02" db="EMBL/GenBank/DDBJ databases">
        <authorList>
            <person name="Nowell W R."/>
        </authorList>
    </citation>
    <scope>NUCLEOTIDE SEQUENCE</scope>
</reference>
<dbReference type="Proteomes" id="UP000681967">
    <property type="component" value="Unassembled WGS sequence"/>
</dbReference>